<dbReference type="PANTHER" id="PTHR43877:SF1">
    <property type="entry name" value="ACETYLTRANSFERASE"/>
    <property type="match status" value="1"/>
</dbReference>
<evidence type="ECO:0000256" key="2">
    <source>
        <dbReference type="ARBA" id="ARBA00023315"/>
    </source>
</evidence>
<dbReference type="InterPro" id="IPR050832">
    <property type="entry name" value="Bact_Acetyltransf"/>
</dbReference>
<dbReference type="GO" id="GO:0016747">
    <property type="term" value="F:acyltransferase activity, transferring groups other than amino-acyl groups"/>
    <property type="evidence" value="ECO:0007669"/>
    <property type="project" value="InterPro"/>
</dbReference>
<evidence type="ECO:0000313" key="4">
    <source>
        <dbReference type="EMBL" id="GGT24588.1"/>
    </source>
</evidence>
<dbReference type="PANTHER" id="PTHR43877">
    <property type="entry name" value="AMINOALKYLPHOSPHONATE N-ACETYLTRANSFERASE-RELATED-RELATED"/>
    <property type="match status" value="1"/>
</dbReference>
<dbReference type="AlphaFoldDB" id="A0A918H069"/>
<feature type="domain" description="N-acetyltransferase" evidence="3">
    <location>
        <begin position="1"/>
        <end position="154"/>
    </location>
</feature>
<dbReference type="InterPro" id="IPR000182">
    <property type="entry name" value="GNAT_dom"/>
</dbReference>
<dbReference type="RefSeq" id="WP_019885292.1">
    <property type="nucleotide sequence ID" value="NZ_BMQQ01000004.1"/>
</dbReference>
<dbReference type="PROSITE" id="PS51186">
    <property type="entry name" value="GNAT"/>
    <property type="match status" value="1"/>
</dbReference>
<proteinExistence type="predicted"/>
<dbReference type="InterPro" id="IPR016181">
    <property type="entry name" value="Acyl_CoA_acyltransferase"/>
</dbReference>
<dbReference type="SUPFAM" id="SSF55729">
    <property type="entry name" value="Acyl-CoA N-acyltransferases (Nat)"/>
    <property type="match status" value="1"/>
</dbReference>
<reference evidence="4" key="2">
    <citation type="submission" date="2020-09" db="EMBL/GenBank/DDBJ databases">
        <authorList>
            <person name="Sun Q."/>
            <person name="Ohkuma M."/>
        </authorList>
    </citation>
    <scope>NUCLEOTIDE SEQUENCE</scope>
    <source>
        <strain evidence="4">JCM 3172</strain>
    </source>
</reference>
<accession>A0A918H069</accession>
<evidence type="ECO:0000259" key="3">
    <source>
        <dbReference type="PROSITE" id="PS51186"/>
    </source>
</evidence>
<name>A0A918H069_9ACTN</name>
<dbReference type="CDD" id="cd04301">
    <property type="entry name" value="NAT_SF"/>
    <property type="match status" value="1"/>
</dbReference>
<keyword evidence="2" id="KW-0012">Acyltransferase</keyword>
<protein>
    <recommendedName>
        <fullName evidence="3">N-acetyltransferase domain-containing protein</fullName>
    </recommendedName>
</protein>
<evidence type="ECO:0000256" key="1">
    <source>
        <dbReference type="ARBA" id="ARBA00022679"/>
    </source>
</evidence>
<sequence length="158" mass="17229">MIRYAHAEDLDAIAALHRQARATYYRGHLREGEFLGPEELARGRAGWTAAVAEGRVLCAEREGEVAGAAAFGVRDGVMYLTQLHVAPAHWRQGVGTRLHAACVEAWRTAGVTTARLEVYEHNARAQAFYAAHGWRPDPAAPRAGSHLVLRLTLPAGQE</sequence>
<keyword evidence="1" id="KW-0808">Transferase</keyword>
<evidence type="ECO:0000313" key="5">
    <source>
        <dbReference type="Proteomes" id="UP000619486"/>
    </source>
</evidence>
<keyword evidence="5" id="KW-1185">Reference proteome</keyword>
<dbReference type="EMBL" id="BMQQ01000004">
    <property type="protein sequence ID" value="GGT24588.1"/>
    <property type="molecule type" value="Genomic_DNA"/>
</dbReference>
<gene>
    <name evidence="4" type="ORF">GCM10014713_17140</name>
</gene>
<reference evidence="4" key="1">
    <citation type="journal article" date="2014" name="Int. J. Syst. Evol. Microbiol.">
        <title>Complete genome sequence of Corynebacterium casei LMG S-19264T (=DSM 44701T), isolated from a smear-ripened cheese.</title>
        <authorList>
            <consortium name="US DOE Joint Genome Institute (JGI-PGF)"/>
            <person name="Walter F."/>
            <person name="Albersmeier A."/>
            <person name="Kalinowski J."/>
            <person name="Ruckert C."/>
        </authorList>
    </citation>
    <scope>NUCLEOTIDE SEQUENCE</scope>
    <source>
        <strain evidence="4">JCM 3172</strain>
    </source>
</reference>
<dbReference type="Proteomes" id="UP000619486">
    <property type="component" value="Unassembled WGS sequence"/>
</dbReference>
<dbReference type="Pfam" id="PF00583">
    <property type="entry name" value="Acetyltransf_1"/>
    <property type="match status" value="1"/>
</dbReference>
<dbReference type="Gene3D" id="3.40.630.30">
    <property type="match status" value="1"/>
</dbReference>
<comment type="caution">
    <text evidence="4">The sequence shown here is derived from an EMBL/GenBank/DDBJ whole genome shotgun (WGS) entry which is preliminary data.</text>
</comment>
<organism evidence="4 5">
    <name type="scientific">Streptomyces purpureus</name>
    <dbReference type="NCBI Taxonomy" id="1951"/>
    <lineage>
        <taxon>Bacteria</taxon>
        <taxon>Bacillati</taxon>
        <taxon>Actinomycetota</taxon>
        <taxon>Actinomycetes</taxon>
        <taxon>Kitasatosporales</taxon>
        <taxon>Streptomycetaceae</taxon>
        <taxon>Streptomyces</taxon>
    </lineage>
</organism>